<dbReference type="Proteomes" id="UP001153076">
    <property type="component" value="Unassembled WGS sequence"/>
</dbReference>
<evidence type="ECO:0000313" key="2">
    <source>
        <dbReference type="EMBL" id="KAJ8420013.1"/>
    </source>
</evidence>
<keyword evidence="3" id="KW-1185">Reference proteome</keyword>
<comment type="caution">
    <text evidence="2">The sequence shown here is derived from an EMBL/GenBank/DDBJ whole genome shotgun (WGS) entry which is preliminary data.</text>
</comment>
<dbReference type="EMBL" id="JAKOGI010004006">
    <property type="protein sequence ID" value="KAJ8420013.1"/>
    <property type="molecule type" value="Genomic_DNA"/>
</dbReference>
<name>A0A9Q1GHF4_9CARY</name>
<reference evidence="2" key="1">
    <citation type="submission" date="2022-04" db="EMBL/GenBank/DDBJ databases">
        <title>Carnegiea gigantea Genome sequencing and assembly v2.</title>
        <authorList>
            <person name="Copetti D."/>
            <person name="Sanderson M.J."/>
            <person name="Burquez A."/>
            <person name="Wojciechowski M.F."/>
        </authorList>
    </citation>
    <scope>NUCLEOTIDE SEQUENCE</scope>
    <source>
        <strain evidence="2">SGP5-SGP5p</strain>
        <tissue evidence="2">Aerial part</tissue>
    </source>
</reference>
<organism evidence="2 3">
    <name type="scientific">Carnegiea gigantea</name>
    <dbReference type="NCBI Taxonomy" id="171969"/>
    <lineage>
        <taxon>Eukaryota</taxon>
        <taxon>Viridiplantae</taxon>
        <taxon>Streptophyta</taxon>
        <taxon>Embryophyta</taxon>
        <taxon>Tracheophyta</taxon>
        <taxon>Spermatophyta</taxon>
        <taxon>Magnoliopsida</taxon>
        <taxon>eudicotyledons</taxon>
        <taxon>Gunneridae</taxon>
        <taxon>Pentapetalae</taxon>
        <taxon>Caryophyllales</taxon>
        <taxon>Cactineae</taxon>
        <taxon>Cactaceae</taxon>
        <taxon>Cactoideae</taxon>
        <taxon>Echinocereeae</taxon>
        <taxon>Carnegiea</taxon>
    </lineage>
</organism>
<feature type="region of interest" description="Disordered" evidence="1">
    <location>
        <begin position="1"/>
        <end position="78"/>
    </location>
</feature>
<gene>
    <name evidence="2" type="ORF">Cgig2_016913</name>
</gene>
<proteinExistence type="predicted"/>
<sequence length="320" mass="35733">MKLVEGRRVSEEAPLTTGVTAPAALEGGSVPLMTGSPIGERPTSQPSPPPPTRGQRPRPAESQRASSHRGTGEGTYKKEFSFYVPRETNEGKANKKLPLFLPLTLDSSRHLFRSGIPSLQDRQPSPRLICIKQQEVRSAPNAKQASIGMTKYPWIRRPVTAKKKSLAKNFSLGSQFNGSRLAPSLLGPLHRRNRLSHEPKDRPRPIVLTYIEHEITGNSSFLSCGFPEGTSPQPDSQRRKRKSYFQYFSFDIFLIAVMKPIVEIVPAQVPSLLGSPLDHVNWAKYPSQASSVVQFTSCYKRTNVVPRHGHNLHRRQFILV</sequence>
<dbReference type="AlphaFoldDB" id="A0A9Q1GHF4"/>
<evidence type="ECO:0000313" key="3">
    <source>
        <dbReference type="Proteomes" id="UP001153076"/>
    </source>
</evidence>
<feature type="compositionally biased region" description="Basic and acidic residues" evidence="1">
    <location>
        <begin position="1"/>
        <end position="11"/>
    </location>
</feature>
<protein>
    <submittedName>
        <fullName evidence="2">Uncharacterized protein</fullName>
    </submittedName>
</protein>
<accession>A0A9Q1GHF4</accession>
<evidence type="ECO:0000256" key="1">
    <source>
        <dbReference type="SAM" id="MobiDB-lite"/>
    </source>
</evidence>